<accession>A0ABR8J4Z1</accession>
<evidence type="ECO:0000313" key="3">
    <source>
        <dbReference type="Proteomes" id="UP000660381"/>
    </source>
</evidence>
<gene>
    <name evidence="2" type="ORF">H6G68_10060</name>
</gene>
<evidence type="ECO:0000256" key="1">
    <source>
        <dbReference type="SAM" id="MobiDB-lite"/>
    </source>
</evidence>
<dbReference type="Proteomes" id="UP000660381">
    <property type="component" value="Unassembled WGS sequence"/>
</dbReference>
<name>A0ABR8J4Z1_9NOST</name>
<dbReference type="RefSeq" id="WP_190906520.1">
    <property type="nucleotide sequence ID" value="NZ_JACJTQ010000012.1"/>
</dbReference>
<evidence type="ECO:0000313" key="2">
    <source>
        <dbReference type="EMBL" id="MBD2692096.1"/>
    </source>
</evidence>
<organism evidence="2 3">
    <name type="scientific">Anabaena catenula FACHB-362</name>
    <dbReference type="NCBI Taxonomy" id="2692877"/>
    <lineage>
        <taxon>Bacteria</taxon>
        <taxon>Bacillati</taxon>
        <taxon>Cyanobacteriota</taxon>
        <taxon>Cyanophyceae</taxon>
        <taxon>Nostocales</taxon>
        <taxon>Nostocaceae</taxon>
        <taxon>Anabaena</taxon>
    </lineage>
</organism>
<protein>
    <submittedName>
        <fullName evidence="2">Uncharacterized protein</fullName>
    </submittedName>
</protein>
<proteinExistence type="predicted"/>
<comment type="caution">
    <text evidence="2">The sequence shown here is derived from an EMBL/GenBank/DDBJ whole genome shotgun (WGS) entry which is preliminary data.</text>
</comment>
<feature type="region of interest" description="Disordered" evidence="1">
    <location>
        <begin position="69"/>
        <end position="89"/>
    </location>
</feature>
<dbReference type="InterPro" id="IPR029044">
    <property type="entry name" value="Nucleotide-diphossugar_trans"/>
</dbReference>
<dbReference type="SUPFAM" id="SSF53448">
    <property type="entry name" value="Nucleotide-diphospho-sugar transferases"/>
    <property type="match status" value="1"/>
</dbReference>
<dbReference type="InterPro" id="IPR007577">
    <property type="entry name" value="GlycoTrfase_DXD_sugar-bd_CS"/>
</dbReference>
<sequence>MSMGSRQLTKNKKSQGETLALTSGMFEGRSFAVQGKLGGKVKKPDFNTSLIRAERYGHNLDRMQPTSISASQPIQAARTSRTTQTGQSSSLFATNSVTTEEQAHQLQVGQQQQQYQIPQRLHHFWAGGNLTQDALQNLIAWQEKAQTNAWSQTLWTDSKVNNHFNNPGLPQNLEFLKAQGINVQDMAHIGLMNQESDMAYFNLRKQLLQTGDTSVLPYMSDLARYTHLYRQGGVYADVDINPGRVDLSNPLTHRDPVGEVPLLGPGFRTQQDAISLGYDPLQPSDSPSNLAAINNSFSTYQIGNHFIATRPGTEMMKTVSGIAAKNLNQSSVTNGPSDVIRAFAKQDLDLDQVHEQANGPWNPHIKWITDESNNTVN</sequence>
<dbReference type="Gene3D" id="3.90.550.20">
    <property type="match status" value="1"/>
</dbReference>
<keyword evidence="3" id="KW-1185">Reference proteome</keyword>
<feature type="compositionally biased region" description="Low complexity" evidence="1">
    <location>
        <begin position="78"/>
        <end position="89"/>
    </location>
</feature>
<dbReference type="Pfam" id="PF04488">
    <property type="entry name" value="Gly_transf_sug"/>
    <property type="match status" value="1"/>
</dbReference>
<dbReference type="EMBL" id="JACJTQ010000012">
    <property type="protein sequence ID" value="MBD2692096.1"/>
    <property type="molecule type" value="Genomic_DNA"/>
</dbReference>
<reference evidence="2 3" key="1">
    <citation type="journal article" date="2020" name="ISME J.">
        <title>Comparative genomics reveals insights into cyanobacterial evolution and habitat adaptation.</title>
        <authorList>
            <person name="Chen M.Y."/>
            <person name="Teng W.K."/>
            <person name="Zhao L."/>
            <person name="Hu C.X."/>
            <person name="Zhou Y.K."/>
            <person name="Han B.P."/>
            <person name="Song L.R."/>
            <person name="Shu W.S."/>
        </authorList>
    </citation>
    <scope>NUCLEOTIDE SEQUENCE [LARGE SCALE GENOMIC DNA]</scope>
    <source>
        <strain evidence="2 3">FACHB-362</strain>
    </source>
</reference>